<proteinExistence type="predicted"/>
<feature type="domain" description="YtxK-like N-terminal helical" evidence="2">
    <location>
        <begin position="7"/>
        <end position="86"/>
    </location>
</feature>
<dbReference type="Gene3D" id="1.10.150.470">
    <property type="match status" value="1"/>
</dbReference>
<dbReference type="SUPFAM" id="SSF53335">
    <property type="entry name" value="S-adenosyl-L-methionine-dependent methyltransferases"/>
    <property type="match status" value="1"/>
</dbReference>
<dbReference type="InterPro" id="IPR052933">
    <property type="entry name" value="DNA_Protect_Modify"/>
</dbReference>
<dbReference type="InterPro" id="IPR048375">
    <property type="entry name" value="YtxK-like_N"/>
</dbReference>
<dbReference type="GO" id="GO:0032259">
    <property type="term" value="P:methylation"/>
    <property type="evidence" value="ECO:0007669"/>
    <property type="project" value="UniProtKB-KW"/>
</dbReference>
<dbReference type="AlphaFoldDB" id="A0A3A1QMZ2"/>
<name>A0A3A1QMZ2_9BACI</name>
<dbReference type="Proteomes" id="UP000265801">
    <property type="component" value="Unassembled WGS sequence"/>
</dbReference>
<dbReference type="InterPro" id="IPR003356">
    <property type="entry name" value="DNA_methylase_A-5"/>
</dbReference>
<evidence type="ECO:0000259" key="1">
    <source>
        <dbReference type="Pfam" id="PF02384"/>
    </source>
</evidence>
<keyword evidence="4" id="KW-1185">Reference proteome</keyword>
<dbReference type="PIRSF" id="PIRSF026567">
    <property type="entry name" value="Adenine_mtase_bact_prd"/>
    <property type="match status" value="1"/>
</dbReference>
<organism evidence="3 4">
    <name type="scientific">Bacillus salacetis</name>
    <dbReference type="NCBI Taxonomy" id="2315464"/>
    <lineage>
        <taxon>Bacteria</taxon>
        <taxon>Bacillati</taxon>
        <taxon>Bacillota</taxon>
        <taxon>Bacilli</taxon>
        <taxon>Bacillales</taxon>
        <taxon>Bacillaceae</taxon>
        <taxon>Bacillus</taxon>
    </lineage>
</organism>
<evidence type="ECO:0000313" key="4">
    <source>
        <dbReference type="Proteomes" id="UP000265801"/>
    </source>
</evidence>
<comment type="caution">
    <text evidence="3">The sequence shown here is derived from an EMBL/GenBank/DDBJ whole genome shotgun (WGS) entry which is preliminary data.</text>
</comment>
<dbReference type="GO" id="GO:0008170">
    <property type="term" value="F:N-methyltransferase activity"/>
    <property type="evidence" value="ECO:0007669"/>
    <property type="project" value="InterPro"/>
</dbReference>
<dbReference type="GO" id="GO:0003677">
    <property type="term" value="F:DNA binding"/>
    <property type="evidence" value="ECO:0007669"/>
    <property type="project" value="InterPro"/>
</dbReference>
<dbReference type="Pfam" id="PF21106">
    <property type="entry name" value="YtxK_like"/>
    <property type="match status" value="1"/>
</dbReference>
<dbReference type="PANTHER" id="PTHR41313:SF1">
    <property type="entry name" value="DNA METHYLASE ADENINE-SPECIFIC DOMAIN-CONTAINING PROTEIN"/>
    <property type="match status" value="1"/>
</dbReference>
<dbReference type="PANTHER" id="PTHR41313">
    <property type="entry name" value="ADENINE-SPECIFIC METHYLTRANSFERASE"/>
    <property type="match status" value="1"/>
</dbReference>
<dbReference type="PRINTS" id="PR00507">
    <property type="entry name" value="N12N6MTFRASE"/>
</dbReference>
<gene>
    <name evidence="3" type="ORF">D3H55_23380</name>
</gene>
<evidence type="ECO:0000259" key="2">
    <source>
        <dbReference type="Pfam" id="PF21106"/>
    </source>
</evidence>
<dbReference type="CDD" id="cd02440">
    <property type="entry name" value="AdoMet_MTases"/>
    <property type="match status" value="1"/>
</dbReference>
<dbReference type="Gene3D" id="3.40.50.150">
    <property type="entry name" value="Vaccinia Virus protein VP39"/>
    <property type="match status" value="1"/>
</dbReference>
<keyword evidence="3" id="KW-0808">Transferase</keyword>
<dbReference type="EMBL" id="QXIR01000061">
    <property type="protein sequence ID" value="RIW27067.1"/>
    <property type="molecule type" value="Genomic_DNA"/>
</dbReference>
<dbReference type="Pfam" id="PF02384">
    <property type="entry name" value="N6_Mtase"/>
    <property type="match status" value="1"/>
</dbReference>
<dbReference type="InterPro" id="IPR029063">
    <property type="entry name" value="SAM-dependent_MTases_sf"/>
</dbReference>
<sequence length="328" mass="36846">MTVSPTENLFNVLDDTALILQEELSCTYLEAVAETGENLFHQGVLQDELNELTKKRLEKKYAEAGMDQISNEHIRKALQLAILKGMKQSSQPNHQMTPDAIGMFISYLAGKFTKGSQELKVLDPAVGTGNLLTTVLNGLADKKVESVGVDIDDLLIKLSYVGANLQKHPLQLFNQDALEPLFIDPVDVVISDLPVGYYPNDLRAADYELKSDNGHSYSHHLFIEQSLKHTKPGGYLFFLVPNHLFESEQAKKLHAFFKEQVYIQGLLQLPMSLFKNESSAKSILILQKKKADVKPPKEVLMANMPSLSNQKAMENMLAKMDQWFKQNK</sequence>
<dbReference type="RefSeq" id="WP_119549731.1">
    <property type="nucleotide sequence ID" value="NZ_QXIR01000061.1"/>
</dbReference>
<accession>A0A3A1QMZ2</accession>
<feature type="domain" description="DNA methylase adenine-specific" evidence="1">
    <location>
        <begin position="97"/>
        <end position="318"/>
    </location>
</feature>
<keyword evidence="3" id="KW-0489">Methyltransferase</keyword>
<dbReference type="InterPro" id="IPR016843">
    <property type="entry name" value="S-AdoMet-dep_Ade-MeTrfase_prd"/>
</dbReference>
<protein>
    <submittedName>
        <fullName evidence="3">Class I SAM-dependent methyltransferase</fullName>
    </submittedName>
</protein>
<reference evidence="3 4" key="1">
    <citation type="submission" date="2018-09" db="EMBL/GenBank/DDBJ databases">
        <title>Bacillus saliacetes sp. nov., isolated from Thai shrimp paste (Ka-pi).</title>
        <authorList>
            <person name="Daroonpunt R."/>
            <person name="Tanasupawat S."/>
            <person name="Yiamsombut S."/>
        </authorList>
    </citation>
    <scope>NUCLEOTIDE SEQUENCE [LARGE SCALE GENOMIC DNA]</scope>
    <source>
        <strain evidence="3 4">SKP7-4</strain>
    </source>
</reference>
<dbReference type="OrthoDB" id="9788159at2"/>
<evidence type="ECO:0000313" key="3">
    <source>
        <dbReference type="EMBL" id="RIW27067.1"/>
    </source>
</evidence>